<dbReference type="InterPro" id="IPR013324">
    <property type="entry name" value="RNA_pol_sigma_r3/r4-like"/>
</dbReference>
<dbReference type="Gene3D" id="1.10.10.10">
    <property type="entry name" value="Winged helix-like DNA-binding domain superfamily/Winged helix DNA-binding domain"/>
    <property type="match status" value="1"/>
</dbReference>
<dbReference type="InterPro" id="IPR013249">
    <property type="entry name" value="RNA_pol_sigma70_r4_t2"/>
</dbReference>
<evidence type="ECO:0000313" key="8">
    <source>
        <dbReference type="Proteomes" id="UP000474296"/>
    </source>
</evidence>
<accession>A0A6M0CFE8</accession>
<dbReference type="RefSeq" id="WP_164029838.1">
    <property type="nucleotide sequence ID" value="NZ_JAABOQ010000002.1"/>
</dbReference>
<dbReference type="GO" id="GO:0003677">
    <property type="term" value="F:DNA binding"/>
    <property type="evidence" value="ECO:0007669"/>
    <property type="project" value="InterPro"/>
</dbReference>
<keyword evidence="4" id="KW-0804">Transcription</keyword>
<evidence type="ECO:0000259" key="5">
    <source>
        <dbReference type="Pfam" id="PF04542"/>
    </source>
</evidence>
<evidence type="ECO:0000256" key="4">
    <source>
        <dbReference type="ARBA" id="ARBA00023163"/>
    </source>
</evidence>
<name>A0A6M0CFE8_9FLAO</name>
<dbReference type="InterPro" id="IPR007627">
    <property type="entry name" value="RNA_pol_sigma70_r2"/>
</dbReference>
<reference evidence="7 8" key="1">
    <citation type="submission" date="2020-01" db="EMBL/GenBank/DDBJ databases">
        <title>Spongiivirga citrea KCTC 32990T.</title>
        <authorList>
            <person name="Wang G."/>
        </authorList>
    </citation>
    <scope>NUCLEOTIDE SEQUENCE [LARGE SCALE GENOMIC DNA]</scope>
    <source>
        <strain evidence="7 8">KCTC 32990</strain>
    </source>
</reference>
<dbReference type="InterPro" id="IPR013325">
    <property type="entry name" value="RNA_pol_sigma_r2"/>
</dbReference>
<dbReference type="GO" id="GO:0016987">
    <property type="term" value="F:sigma factor activity"/>
    <property type="evidence" value="ECO:0007669"/>
    <property type="project" value="UniProtKB-KW"/>
</dbReference>
<keyword evidence="2" id="KW-0805">Transcription regulation</keyword>
<dbReference type="NCBIfam" id="TIGR02937">
    <property type="entry name" value="sigma70-ECF"/>
    <property type="match status" value="1"/>
</dbReference>
<dbReference type="EMBL" id="JAABOQ010000002">
    <property type="protein sequence ID" value="NER16566.1"/>
    <property type="molecule type" value="Genomic_DNA"/>
</dbReference>
<organism evidence="7 8">
    <name type="scientific">Spongiivirga citrea</name>
    <dbReference type="NCBI Taxonomy" id="1481457"/>
    <lineage>
        <taxon>Bacteria</taxon>
        <taxon>Pseudomonadati</taxon>
        <taxon>Bacteroidota</taxon>
        <taxon>Flavobacteriia</taxon>
        <taxon>Flavobacteriales</taxon>
        <taxon>Flavobacteriaceae</taxon>
        <taxon>Spongiivirga</taxon>
    </lineage>
</organism>
<dbReference type="GO" id="GO:0006352">
    <property type="term" value="P:DNA-templated transcription initiation"/>
    <property type="evidence" value="ECO:0007669"/>
    <property type="project" value="InterPro"/>
</dbReference>
<evidence type="ECO:0000313" key="7">
    <source>
        <dbReference type="EMBL" id="NER16566.1"/>
    </source>
</evidence>
<proteinExistence type="inferred from homology"/>
<dbReference type="Pfam" id="PF04542">
    <property type="entry name" value="Sigma70_r2"/>
    <property type="match status" value="1"/>
</dbReference>
<evidence type="ECO:0000256" key="1">
    <source>
        <dbReference type="ARBA" id="ARBA00010641"/>
    </source>
</evidence>
<dbReference type="CDD" id="cd06171">
    <property type="entry name" value="Sigma70_r4"/>
    <property type="match status" value="1"/>
</dbReference>
<comment type="caution">
    <text evidence="7">The sequence shown here is derived from an EMBL/GenBank/DDBJ whole genome shotgun (WGS) entry which is preliminary data.</text>
</comment>
<dbReference type="InterPro" id="IPR039425">
    <property type="entry name" value="RNA_pol_sigma-70-like"/>
</dbReference>
<dbReference type="Pfam" id="PF08281">
    <property type="entry name" value="Sigma70_r4_2"/>
    <property type="match status" value="1"/>
</dbReference>
<dbReference type="Proteomes" id="UP000474296">
    <property type="component" value="Unassembled WGS sequence"/>
</dbReference>
<feature type="domain" description="RNA polymerase sigma factor 70 region 4 type 2" evidence="6">
    <location>
        <begin position="100"/>
        <end position="146"/>
    </location>
</feature>
<dbReference type="SUPFAM" id="SSF88659">
    <property type="entry name" value="Sigma3 and sigma4 domains of RNA polymerase sigma factors"/>
    <property type="match status" value="1"/>
</dbReference>
<dbReference type="AlphaFoldDB" id="A0A6M0CFE8"/>
<evidence type="ECO:0000256" key="2">
    <source>
        <dbReference type="ARBA" id="ARBA00023015"/>
    </source>
</evidence>
<feature type="domain" description="RNA polymerase sigma-70 region 2" evidence="5">
    <location>
        <begin position="5"/>
        <end position="68"/>
    </location>
</feature>
<evidence type="ECO:0000259" key="6">
    <source>
        <dbReference type="Pfam" id="PF08281"/>
    </source>
</evidence>
<comment type="similarity">
    <text evidence="1">Belongs to the sigma-70 factor family. ECF subfamily.</text>
</comment>
<dbReference type="PANTHER" id="PTHR43133">
    <property type="entry name" value="RNA POLYMERASE ECF-TYPE SIGMA FACTO"/>
    <property type="match status" value="1"/>
</dbReference>
<gene>
    <name evidence="7" type="ORF">GWK10_05055</name>
</gene>
<evidence type="ECO:0000256" key="3">
    <source>
        <dbReference type="ARBA" id="ARBA00023082"/>
    </source>
</evidence>
<protein>
    <submittedName>
        <fullName evidence="7">Sigma-70 family RNA polymerase sigma factor</fullName>
    </submittedName>
</protein>
<sequence length="174" mass="20272">MKDNIQSYYKPLFGYINKRVKNSLDAEDLTQDVFLKLSQSDLSGVKNFKHWLFAITRNIIIDYYRKKKLEIRNLEKEFVTETSDNTAIIFELSQCVKPFIKELPQDYAQLLELHEIDGISQKEISEKLNINYVTVRSKIQRGRSKLRALFAQCCQVEKGGRGSILCYTNNTDCC</sequence>
<dbReference type="SUPFAM" id="SSF88946">
    <property type="entry name" value="Sigma2 domain of RNA polymerase sigma factors"/>
    <property type="match status" value="1"/>
</dbReference>
<dbReference type="InterPro" id="IPR036388">
    <property type="entry name" value="WH-like_DNA-bd_sf"/>
</dbReference>
<dbReference type="PANTHER" id="PTHR43133:SF62">
    <property type="entry name" value="RNA POLYMERASE SIGMA FACTOR SIGZ"/>
    <property type="match status" value="1"/>
</dbReference>
<dbReference type="Gene3D" id="1.10.1740.10">
    <property type="match status" value="1"/>
</dbReference>
<dbReference type="InterPro" id="IPR014284">
    <property type="entry name" value="RNA_pol_sigma-70_dom"/>
</dbReference>
<keyword evidence="3" id="KW-0731">Sigma factor</keyword>
<keyword evidence="8" id="KW-1185">Reference proteome</keyword>